<evidence type="ECO:0000256" key="2">
    <source>
        <dbReference type="ARBA" id="ARBA00022801"/>
    </source>
</evidence>
<comment type="caution">
    <text evidence="10">The sequence shown here is derived from an EMBL/GenBank/DDBJ whole genome shotgun (WGS) entry which is preliminary data.</text>
</comment>
<keyword evidence="11" id="KW-1185">Reference proteome</keyword>
<dbReference type="InterPro" id="IPR006104">
    <property type="entry name" value="Glyco_hydro_2_N"/>
</dbReference>
<evidence type="ECO:0000259" key="5">
    <source>
        <dbReference type="Pfam" id="PF00703"/>
    </source>
</evidence>
<keyword evidence="2" id="KW-0378">Hydrolase</keyword>
<dbReference type="InterPro" id="IPR013783">
    <property type="entry name" value="Ig-like_fold"/>
</dbReference>
<gene>
    <name evidence="10" type="ORF">MM239_01840</name>
</gene>
<dbReference type="SUPFAM" id="SSF49785">
    <property type="entry name" value="Galactose-binding domain-like"/>
    <property type="match status" value="1"/>
</dbReference>
<comment type="similarity">
    <text evidence="1">Belongs to the glycosyl hydrolase 2 family.</text>
</comment>
<dbReference type="SUPFAM" id="SSF49303">
    <property type="entry name" value="beta-Galactosidase/glucuronidase domain"/>
    <property type="match status" value="1"/>
</dbReference>
<dbReference type="Gene3D" id="2.60.40.10">
    <property type="entry name" value="Immunoglobulins"/>
    <property type="match status" value="2"/>
</dbReference>
<dbReference type="Gene3D" id="2.60.120.260">
    <property type="entry name" value="Galactose-binding domain-like"/>
    <property type="match status" value="1"/>
</dbReference>
<feature type="domain" description="Glycosyl hydrolases family 2 sugar binding" evidence="7">
    <location>
        <begin position="34"/>
        <end position="157"/>
    </location>
</feature>
<dbReference type="InterPro" id="IPR051913">
    <property type="entry name" value="GH2_Domain-Containing"/>
</dbReference>
<evidence type="ECO:0000256" key="1">
    <source>
        <dbReference type="ARBA" id="ARBA00007401"/>
    </source>
</evidence>
<keyword evidence="4" id="KW-0732">Signal</keyword>
<dbReference type="PANTHER" id="PTHR42732">
    <property type="entry name" value="BETA-GALACTOSIDASE"/>
    <property type="match status" value="1"/>
</dbReference>
<keyword evidence="3" id="KW-0326">Glycosidase</keyword>
<sequence length="1185" mass="134641">MLRLFHRVFIKSIFFILCLTYSAFAQEVRKAADLNGGWRSVATGLVEINEDGFEEVDFDDSQWKAVTVPHNWDQYEGYRRMKHGNKHGFAWYRKTFEVDIKDQSKQHFLFFEGVGSYATVWVNGIKVGEHAGGRTTFTLNISDAILFGKENTLAVKADHPAMIADLPWVCGGCSGEWGFSEGSQPLGIFRPVTLVVTAPVRIEPFGVHVWNDPSTDKEKAKLHIHTELKNYGDKPVTYSLVNTLIDDQGKQVKKTESKVNLKKGELRTFKQELPEIASPKLWSPENPYMYKVVTAIKHKGKIIDEMETPYGIRWISWPIGREGDDNRFFINDEPVFINGTCEYEHLIGNSHAFSEQQVRSRVDQIVAAGFNAFRDAHQPHHLKYHEEWDRRGVLFWTQFSAHIWYDTPAFRENFKTLLREWVKERRNSPSVILWGLQNESTIPKAFAEECTEIIREMDPTTSSQRLVTTCNGGEGTDWNVVQNWSGTYGGDPEKYGEELSRQILNGEYGAWRSLDLHTSGPFDQNGIYSEDRFYQLMQSKIRLAEEHKDHLAGQFQWLYNSHENPGRIQNGEGFRDIDRVGPVNYKGLVTPWEEPLDAYFMYRASYASKYSDPMVYIVSHTWPDRWHTPGVKDSLIVFSNCDEVELFNDLDGESLGKKEHPGLGKNFQWDQINIQYNVLLAKGYVDGELVAEDVIVLNHLPESPNFESFYHNDKLILGAEPGFNYLYRVNCGGPDFTDSFGHLWQADVPLSGENSWGSVSWTADFDDLPPFYASQRRTFDPIQGTRDWGLFQTFRFGRDKLKYKFPVESGTYWITFYFVEPWYGTGGSMDSKSWRVFDVGVNGKTVLKDLDIFSELGHDHALKKTVKVEVTSGEIVIDFTGVQSGQAVISGIAIASDDPNKKPSEASSKTMHSLKSSVNSENLLKINSWLDTGQPQYMDKEVAFASLPYELFGADWLQCAQSLGEEAFEGSFEVLKDSKVYVLIDSMSKEFPDWLTGYEETESMASNGEGAVFKVLVRNFKAGEPVDFGSIMGTCAAHMYSIVTVPDYQMGEGEEARPINLFQAQETMIEGEGFIEANFRNEEHIEITDDAEFSMAVKVYPGLAGTYLIRYRYMNVSDKPISVNFRIEAANGTVMRDDTLTFPVADEKWRVLNTTSGSSINAGDYKIILSGEGMKGLKIASIEFQ</sequence>
<dbReference type="PANTHER" id="PTHR42732:SF1">
    <property type="entry name" value="BETA-MANNOSIDASE"/>
    <property type="match status" value="1"/>
</dbReference>
<proteinExistence type="inferred from homology"/>
<feature type="chain" id="PRO_5045601728" evidence="4">
    <location>
        <begin position="26"/>
        <end position="1185"/>
    </location>
</feature>
<evidence type="ECO:0000313" key="11">
    <source>
        <dbReference type="Proteomes" id="UP001165489"/>
    </source>
</evidence>
<evidence type="ECO:0000259" key="9">
    <source>
        <dbReference type="Pfam" id="PF16355"/>
    </source>
</evidence>
<organism evidence="10 11">
    <name type="scientific">Belliella filtrata</name>
    <dbReference type="NCBI Taxonomy" id="2923435"/>
    <lineage>
        <taxon>Bacteria</taxon>
        <taxon>Pseudomonadati</taxon>
        <taxon>Bacteroidota</taxon>
        <taxon>Cytophagia</taxon>
        <taxon>Cytophagales</taxon>
        <taxon>Cyclobacteriaceae</taxon>
        <taxon>Belliella</taxon>
    </lineage>
</organism>
<evidence type="ECO:0000259" key="6">
    <source>
        <dbReference type="Pfam" id="PF02836"/>
    </source>
</evidence>
<dbReference type="EMBL" id="JAKZGP010000002">
    <property type="protein sequence ID" value="MCH7408123.1"/>
    <property type="molecule type" value="Genomic_DNA"/>
</dbReference>
<dbReference type="Pfam" id="PF00703">
    <property type="entry name" value="Glyco_hydro_2"/>
    <property type="match status" value="1"/>
</dbReference>
<feature type="domain" description="DUF4982" evidence="9">
    <location>
        <begin position="633"/>
        <end position="691"/>
    </location>
</feature>
<evidence type="ECO:0000256" key="3">
    <source>
        <dbReference type="ARBA" id="ARBA00023295"/>
    </source>
</evidence>
<protein>
    <submittedName>
        <fullName evidence="10">Malectin domain-containing carbohydrate-binding protein</fullName>
    </submittedName>
</protein>
<evidence type="ECO:0000259" key="7">
    <source>
        <dbReference type="Pfam" id="PF02837"/>
    </source>
</evidence>
<dbReference type="RefSeq" id="WP_241346112.1">
    <property type="nucleotide sequence ID" value="NZ_JAKZGP010000002.1"/>
</dbReference>
<dbReference type="InterPro" id="IPR006102">
    <property type="entry name" value="Ig-like_GH2"/>
</dbReference>
<dbReference type="InterPro" id="IPR006101">
    <property type="entry name" value="Glyco_hydro_2"/>
</dbReference>
<evidence type="ECO:0000313" key="10">
    <source>
        <dbReference type="EMBL" id="MCH7408123.1"/>
    </source>
</evidence>
<feature type="domain" description="Glycoside hydrolase family 2 catalytic" evidence="6">
    <location>
        <begin position="325"/>
        <end position="472"/>
    </location>
</feature>
<dbReference type="InterPro" id="IPR021720">
    <property type="entry name" value="Malectin_dom"/>
</dbReference>
<dbReference type="PRINTS" id="PR00132">
    <property type="entry name" value="GLHYDRLASE2"/>
</dbReference>
<feature type="signal peptide" evidence="4">
    <location>
        <begin position="1"/>
        <end position="25"/>
    </location>
</feature>
<dbReference type="Pfam" id="PF02837">
    <property type="entry name" value="Glyco_hydro_2_N"/>
    <property type="match status" value="1"/>
</dbReference>
<name>A0ABS9UVC1_9BACT</name>
<dbReference type="Pfam" id="PF11721">
    <property type="entry name" value="Malectin"/>
    <property type="match status" value="1"/>
</dbReference>
<dbReference type="Proteomes" id="UP001165489">
    <property type="component" value="Unassembled WGS sequence"/>
</dbReference>
<dbReference type="Gene3D" id="2.60.120.430">
    <property type="entry name" value="Galactose-binding lectin"/>
    <property type="match status" value="1"/>
</dbReference>
<dbReference type="Pfam" id="PF16355">
    <property type="entry name" value="DUF4982"/>
    <property type="match status" value="1"/>
</dbReference>
<dbReference type="Pfam" id="PF02836">
    <property type="entry name" value="Glyco_hydro_2_C"/>
    <property type="match status" value="1"/>
</dbReference>
<feature type="domain" description="Glycoside hydrolase family 2 immunoglobulin-like beta-sandwich" evidence="5">
    <location>
        <begin position="208"/>
        <end position="313"/>
    </location>
</feature>
<dbReference type="InterPro" id="IPR006103">
    <property type="entry name" value="Glyco_hydro_2_cat"/>
</dbReference>
<accession>A0ABS9UVC1</accession>
<dbReference type="InterPro" id="IPR017853">
    <property type="entry name" value="GH"/>
</dbReference>
<reference evidence="10" key="1">
    <citation type="submission" date="2022-03" db="EMBL/GenBank/DDBJ databases">
        <title>De novo assembled genomes of Belliella spp. (Cyclobacteriaceae) strains.</title>
        <authorList>
            <person name="Szabo A."/>
            <person name="Korponai K."/>
            <person name="Felfoldi T."/>
        </authorList>
    </citation>
    <scope>NUCLEOTIDE SEQUENCE</scope>
    <source>
        <strain evidence="10">DSM 111904</strain>
    </source>
</reference>
<dbReference type="InterPro" id="IPR008979">
    <property type="entry name" value="Galactose-bd-like_sf"/>
</dbReference>
<evidence type="ECO:0000256" key="4">
    <source>
        <dbReference type="SAM" id="SignalP"/>
    </source>
</evidence>
<dbReference type="Gene3D" id="3.20.20.80">
    <property type="entry name" value="Glycosidases"/>
    <property type="match status" value="1"/>
</dbReference>
<feature type="domain" description="Malectin" evidence="8">
    <location>
        <begin position="726"/>
        <end position="899"/>
    </location>
</feature>
<dbReference type="InterPro" id="IPR032311">
    <property type="entry name" value="DUF4982"/>
</dbReference>
<dbReference type="SUPFAM" id="SSF51445">
    <property type="entry name" value="(Trans)glycosidases"/>
    <property type="match status" value="1"/>
</dbReference>
<dbReference type="InterPro" id="IPR036156">
    <property type="entry name" value="Beta-gal/glucu_dom_sf"/>
</dbReference>
<evidence type="ECO:0000259" key="8">
    <source>
        <dbReference type="Pfam" id="PF11721"/>
    </source>
</evidence>